<accession>A0A7G9GYP6</accession>
<feature type="chain" id="PRO_5028910640" evidence="1">
    <location>
        <begin position="22"/>
        <end position="138"/>
    </location>
</feature>
<dbReference type="InterPro" id="IPR038670">
    <property type="entry name" value="HslJ-like_sf"/>
</dbReference>
<evidence type="ECO:0000313" key="3">
    <source>
        <dbReference type="EMBL" id="QNM15928.1"/>
    </source>
</evidence>
<reference evidence="3 4" key="1">
    <citation type="submission" date="2020-08" db="EMBL/GenBank/DDBJ databases">
        <authorList>
            <person name="Liu C."/>
            <person name="Sun Q."/>
        </authorList>
    </citation>
    <scope>NUCLEOTIDE SEQUENCE [LARGE SCALE GENOMIC DNA]</scope>
    <source>
        <strain evidence="3 4">NSJ-57</strain>
    </source>
</reference>
<dbReference type="KEGG" id="fho:H9Q81_03580"/>
<keyword evidence="4" id="KW-1185">Reference proteome</keyword>
<dbReference type="AlphaFoldDB" id="A0A7G9GYP6"/>
<dbReference type="InterPro" id="IPR053147">
    <property type="entry name" value="Hsp_HslJ-like"/>
</dbReference>
<protein>
    <submittedName>
        <fullName evidence="3">META domain-containing protein</fullName>
    </submittedName>
</protein>
<feature type="domain" description="DUF306" evidence="2">
    <location>
        <begin position="53"/>
        <end position="134"/>
    </location>
</feature>
<dbReference type="PROSITE" id="PS51257">
    <property type="entry name" value="PROKAR_LIPOPROTEIN"/>
    <property type="match status" value="1"/>
</dbReference>
<dbReference type="Gene3D" id="2.40.128.270">
    <property type="match status" value="1"/>
</dbReference>
<dbReference type="PANTHER" id="PTHR35535:SF1">
    <property type="entry name" value="HEAT SHOCK PROTEIN HSLJ"/>
    <property type="match status" value="1"/>
</dbReference>
<gene>
    <name evidence="3" type="ORF">H9Q81_03580</name>
</gene>
<organism evidence="3 4">
    <name type="scientific">Fusobacterium hominis</name>
    <dbReference type="NCBI Taxonomy" id="2764326"/>
    <lineage>
        <taxon>Bacteria</taxon>
        <taxon>Fusobacteriati</taxon>
        <taxon>Fusobacteriota</taxon>
        <taxon>Fusobacteriia</taxon>
        <taxon>Fusobacteriales</taxon>
        <taxon>Fusobacteriaceae</taxon>
        <taxon>Fusobacterium</taxon>
    </lineage>
</organism>
<evidence type="ECO:0000313" key="4">
    <source>
        <dbReference type="Proteomes" id="UP000515913"/>
    </source>
</evidence>
<dbReference type="Proteomes" id="UP000515913">
    <property type="component" value="Chromosome"/>
</dbReference>
<dbReference type="InterPro" id="IPR005184">
    <property type="entry name" value="DUF306_Meta_HslJ"/>
</dbReference>
<dbReference type="Pfam" id="PF03724">
    <property type="entry name" value="META"/>
    <property type="match status" value="1"/>
</dbReference>
<sequence length="138" mass="15365">MKNLLLLVPMLFLLGACTELQRVPNAQPNVVTIADITSNDYVLTNIYPGQGLTVGFDDQGRIFGFSGLNRFFGKAKISDGTIEIQELATTRMSGPEDALIREVQYLEMLKRMTNISQNGNKLILSNDSGEKMTFEMKK</sequence>
<dbReference type="EMBL" id="CP060637">
    <property type="protein sequence ID" value="QNM15928.1"/>
    <property type="molecule type" value="Genomic_DNA"/>
</dbReference>
<feature type="signal peptide" evidence="1">
    <location>
        <begin position="1"/>
        <end position="21"/>
    </location>
</feature>
<evidence type="ECO:0000256" key="1">
    <source>
        <dbReference type="SAM" id="SignalP"/>
    </source>
</evidence>
<proteinExistence type="predicted"/>
<evidence type="ECO:0000259" key="2">
    <source>
        <dbReference type="Pfam" id="PF03724"/>
    </source>
</evidence>
<name>A0A7G9GYP6_9FUSO</name>
<dbReference type="PANTHER" id="PTHR35535">
    <property type="entry name" value="HEAT SHOCK PROTEIN HSLJ"/>
    <property type="match status" value="1"/>
</dbReference>
<keyword evidence="1" id="KW-0732">Signal</keyword>
<dbReference type="RefSeq" id="WP_187423157.1">
    <property type="nucleotide sequence ID" value="NZ_CP060637.1"/>
</dbReference>